<feature type="transmembrane region" description="Helical" evidence="6">
    <location>
        <begin position="81"/>
        <end position="102"/>
    </location>
</feature>
<dbReference type="KEGG" id="psti:SOO65_14000"/>
<evidence type="ECO:0000256" key="3">
    <source>
        <dbReference type="ARBA" id="ARBA00022692"/>
    </source>
</evidence>
<keyword evidence="3 6" id="KW-0812">Transmembrane</keyword>
<feature type="transmembrane region" description="Helical" evidence="6">
    <location>
        <begin position="22"/>
        <end position="40"/>
    </location>
</feature>
<keyword evidence="2" id="KW-1003">Cell membrane</keyword>
<accession>A0AAX4HKY3</accession>
<keyword evidence="8" id="KW-1185">Reference proteome</keyword>
<dbReference type="InterPro" id="IPR005171">
    <property type="entry name" value="Cyt_c_oxidase_su4_prok"/>
</dbReference>
<reference evidence="7 8" key="1">
    <citation type="submission" date="2023-11" db="EMBL/GenBank/DDBJ databases">
        <title>Peredibacter starrii A3.12.</title>
        <authorList>
            <person name="Mitchell R.J."/>
        </authorList>
    </citation>
    <scope>NUCLEOTIDE SEQUENCE [LARGE SCALE GENOMIC DNA]</scope>
    <source>
        <strain evidence="7 8">A3.12</strain>
    </source>
</reference>
<sequence>MSDNHGHAPAHAHEHKSHKKEYLFIFVLLTVLTVIEIWVAEIPGLSKFGKGSALTFLAVGKAFIVAYYYMHLKEETKWLKFIAAVPITAGIYATVLCLEAIYKPF</sequence>
<evidence type="ECO:0000313" key="8">
    <source>
        <dbReference type="Proteomes" id="UP001324634"/>
    </source>
</evidence>
<proteinExistence type="predicted"/>
<feature type="transmembrane region" description="Helical" evidence="6">
    <location>
        <begin position="52"/>
        <end position="69"/>
    </location>
</feature>
<evidence type="ECO:0000313" key="7">
    <source>
        <dbReference type="EMBL" id="WPU63803.1"/>
    </source>
</evidence>
<comment type="subcellular location">
    <subcellularLocation>
        <location evidence="1">Cell membrane</location>
        <topology evidence="1">Multi-pass membrane protein</topology>
    </subcellularLocation>
</comment>
<protein>
    <submittedName>
        <fullName evidence="7">Cytochrome C oxidase subunit IV family protein</fullName>
    </submittedName>
</protein>
<dbReference type="Pfam" id="PF03626">
    <property type="entry name" value="COX4_pro"/>
    <property type="match status" value="1"/>
</dbReference>
<evidence type="ECO:0000256" key="1">
    <source>
        <dbReference type="ARBA" id="ARBA00004651"/>
    </source>
</evidence>
<name>A0AAX4HKY3_9BACT</name>
<gene>
    <name evidence="7" type="ORF">SOO65_14000</name>
</gene>
<dbReference type="GO" id="GO:0005886">
    <property type="term" value="C:plasma membrane"/>
    <property type="evidence" value="ECO:0007669"/>
    <property type="project" value="UniProtKB-SubCell"/>
</dbReference>
<dbReference type="Proteomes" id="UP001324634">
    <property type="component" value="Chromosome"/>
</dbReference>
<evidence type="ECO:0000256" key="5">
    <source>
        <dbReference type="ARBA" id="ARBA00023136"/>
    </source>
</evidence>
<keyword evidence="4 6" id="KW-1133">Transmembrane helix</keyword>
<dbReference type="RefSeq" id="WP_321391229.1">
    <property type="nucleotide sequence ID" value="NZ_CP139487.1"/>
</dbReference>
<evidence type="ECO:0000256" key="6">
    <source>
        <dbReference type="SAM" id="Phobius"/>
    </source>
</evidence>
<dbReference type="AlphaFoldDB" id="A0AAX4HKY3"/>
<evidence type="ECO:0000256" key="2">
    <source>
        <dbReference type="ARBA" id="ARBA00022475"/>
    </source>
</evidence>
<evidence type="ECO:0000256" key="4">
    <source>
        <dbReference type="ARBA" id="ARBA00022989"/>
    </source>
</evidence>
<dbReference type="EMBL" id="CP139487">
    <property type="protein sequence ID" value="WPU63803.1"/>
    <property type="molecule type" value="Genomic_DNA"/>
</dbReference>
<organism evidence="7 8">
    <name type="scientific">Peredibacter starrii</name>
    <dbReference type="NCBI Taxonomy" id="28202"/>
    <lineage>
        <taxon>Bacteria</taxon>
        <taxon>Pseudomonadati</taxon>
        <taxon>Bdellovibrionota</taxon>
        <taxon>Bacteriovoracia</taxon>
        <taxon>Bacteriovoracales</taxon>
        <taxon>Bacteriovoracaceae</taxon>
        <taxon>Peredibacter</taxon>
    </lineage>
</organism>
<keyword evidence="5 6" id="KW-0472">Membrane</keyword>